<dbReference type="RefSeq" id="XP_004228147.1">
    <property type="nucleotide sequence ID" value="XM_004228099.1"/>
</dbReference>
<dbReference type="KEGG" id="pcy:PCYB_006780"/>
<evidence type="ECO:0008006" key="3">
    <source>
        <dbReference type="Google" id="ProtNLM"/>
    </source>
</evidence>
<proteinExistence type="predicted"/>
<dbReference type="OrthoDB" id="10619735at2759"/>
<name>K6V0R6_PLACD</name>
<protein>
    <recommendedName>
        <fullName evidence="3">CYIR protein</fullName>
    </recommendedName>
</protein>
<dbReference type="AlphaFoldDB" id="K6V0R6"/>
<accession>K6V0R6</accession>
<organism evidence="1 2">
    <name type="scientific">Plasmodium cynomolgi (strain B)</name>
    <dbReference type="NCBI Taxonomy" id="1120755"/>
    <lineage>
        <taxon>Eukaryota</taxon>
        <taxon>Sar</taxon>
        <taxon>Alveolata</taxon>
        <taxon>Apicomplexa</taxon>
        <taxon>Aconoidasida</taxon>
        <taxon>Haemosporida</taxon>
        <taxon>Plasmodiidae</taxon>
        <taxon>Plasmodium</taxon>
        <taxon>Plasmodium (Plasmodium)</taxon>
    </lineage>
</organism>
<dbReference type="GeneID" id="14696471"/>
<sequence length="265" mass="31116">RFFYYYAIINVCKYEKDNVNKYKEEYEQICWKLIKNLLLLSDNKYSETNYMNVCRILNEWLYYLKKRYNIPDAAINKLFSKAKDLTPVSRQGNNCYYYPFNKDNKKSEYSMKLNYLVDNVNIIYEILMNKNDPQFCYAQRFAQECKNIYKYMNTIYCSDNKGKEAENIITCSELTSFNTIYTSFLFNKGDINNHIPSLSSDNSEKLVSCESDKRKQEISELPVPLPNHDDNESSSKAITAPTVLGTMAGIPPFLALIYKVNKFLL</sequence>
<dbReference type="Proteomes" id="UP000006319">
    <property type="component" value="Unassembled WGS sequence"/>
</dbReference>
<feature type="non-terminal residue" evidence="1">
    <location>
        <position position="265"/>
    </location>
</feature>
<evidence type="ECO:0000313" key="2">
    <source>
        <dbReference type="Proteomes" id="UP000006319"/>
    </source>
</evidence>
<gene>
    <name evidence="1" type="ORF">PCYB_006780</name>
</gene>
<feature type="non-terminal residue" evidence="1">
    <location>
        <position position="1"/>
    </location>
</feature>
<dbReference type="EMBL" id="DF158201">
    <property type="protein sequence ID" value="GAB69929.1"/>
    <property type="molecule type" value="Genomic_DNA"/>
</dbReference>
<keyword evidence="2" id="KW-1185">Reference proteome</keyword>
<evidence type="ECO:0000313" key="1">
    <source>
        <dbReference type="EMBL" id="GAB69929.1"/>
    </source>
</evidence>
<dbReference type="VEuPathDB" id="PlasmoDB:PCYB_006780"/>
<reference evidence="1 2" key="1">
    <citation type="journal article" date="2012" name="Nat. Genet.">
        <title>Plasmodium cynomolgi genome sequences provide insight into Plasmodium vivax and the monkey malaria clade.</title>
        <authorList>
            <person name="Tachibana S."/>
            <person name="Sullivan S.A."/>
            <person name="Kawai S."/>
            <person name="Nakamura S."/>
            <person name="Kim H.R."/>
            <person name="Goto N."/>
            <person name="Arisue N."/>
            <person name="Palacpac N.M.Q."/>
            <person name="Honma H."/>
            <person name="Yagi M."/>
            <person name="Tougan T."/>
            <person name="Katakai Y."/>
            <person name="Kaneko O."/>
            <person name="Mita T."/>
            <person name="Kita K."/>
            <person name="Yasutomi Y."/>
            <person name="Sutton P.L."/>
            <person name="Shakhbatyan R."/>
            <person name="Horii T."/>
            <person name="Yasunaga T."/>
            <person name="Barnwell J.W."/>
            <person name="Escalante A.A."/>
            <person name="Carlton J.M."/>
            <person name="Tanabe K."/>
        </authorList>
    </citation>
    <scope>NUCLEOTIDE SEQUENCE [LARGE SCALE GENOMIC DNA]</scope>
    <source>
        <strain evidence="1 2">B</strain>
    </source>
</reference>